<gene>
    <name evidence="6" type="ORF">MUU47_18940</name>
</gene>
<dbReference type="InterPro" id="IPR008966">
    <property type="entry name" value="Adhesion_dom_sf"/>
</dbReference>
<keyword evidence="4" id="KW-0281">Fimbrium</keyword>
<protein>
    <recommendedName>
        <fullName evidence="8">Type 1 fimbrial protein</fullName>
    </recommendedName>
</protein>
<feature type="chain" id="PRO_5046663355" description="Type 1 fimbrial protein" evidence="5">
    <location>
        <begin position="22"/>
        <end position="183"/>
    </location>
</feature>
<evidence type="ECO:0000313" key="6">
    <source>
        <dbReference type="EMBL" id="MCS2163160.1"/>
    </source>
</evidence>
<evidence type="ECO:0008006" key="8">
    <source>
        <dbReference type="Google" id="ProtNLM"/>
    </source>
</evidence>
<keyword evidence="3 5" id="KW-0732">Signal</keyword>
<dbReference type="SUPFAM" id="SSF49401">
    <property type="entry name" value="Bacterial adhesins"/>
    <property type="match status" value="1"/>
</dbReference>
<feature type="signal peptide" evidence="5">
    <location>
        <begin position="1"/>
        <end position="21"/>
    </location>
</feature>
<evidence type="ECO:0000256" key="3">
    <source>
        <dbReference type="ARBA" id="ARBA00022729"/>
    </source>
</evidence>
<evidence type="ECO:0000313" key="7">
    <source>
        <dbReference type="Proteomes" id="UP001205357"/>
    </source>
</evidence>
<evidence type="ECO:0000256" key="4">
    <source>
        <dbReference type="ARBA" id="ARBA00023263"/>
    </source>
</evidence>
<evidence type="ECO:0000256" key="2">
    <source>
        <dbReference type="ARBA" id="ARBA00006671"/>
    </source>
</evidence>
<evidence type="ECO:0000256" key="5">
    <source>
        <dbReference type="SAM" id="SignalP"/>
    </source>
</evidence>
<comment type="caution">
    <text evidence="6">The sequence shown here is derived from an EMBL/GenBank/DDBJ whole genome shotgun (WGS) entry which is preliminary data.</text>
</comment>
<proteinExistence type="inferred from homology"/>
<name>A0ABT2E5K9_9ENTR</name>
<dbReference type="PANTHER" id="PTHR33420:SF3">
    <property type="entry name" value="FIMBRIAL SUBUNIT ELFA"/>
    <property type="match status" value="1"/>
</dbReference>
<dbReference type="InterPro" id="IPR050263">
    <property type="entry name" value="Bact_Fimbrial_Adh_Pro"/>
</dbReference>
<reference evidence="6 7" key="1">
    <citation type="submission" date="2022-04" db="EMBL/GenBank/DDBJ databases">
        <title>Proposal of a three novel species of Scandinavium, Scandinavium hiltneri, Scandinavium manionii, Scandinavium tedordense.</title>
        <authorList>
            <person name="Maddock D.W."/>
            <person name="Brady C.L."/>
            <person name="Denman S."/>
            <person name="Arnold D."/>
        </authorList>
    </citation>
    <scope>NUCLEOTIDE SEQUENCE [LARGE SCALE GENOMIC DNA]</scope>
    <source>
        <strain evidence="6 7">H11S7</strain>
    </source>
</reference>
<comment type="similarity">
    <text evidence="2">Belongs to the fimbrial protein family.</text>
</comment>
<accession>A0ABT2E5K9</accession>
<dbReference type="Gene3D" id="2.60.40.1090">
    <property type="entry name" value="Fimbrial-type adhesion domain"/>
    <property type="match status" value="1"/>
</dbReference>
<dbReference type="PANTHER" id="PTHR33420">
    <property type="entry name" value="FIMBRIAL SUBUNIT ELFA-RELATED"/>
    <property type="match status" value="1"/>
</dbReference>
<keyword evidence="7" id="KW-1185">Reference proteome</keyword>
<comment type="subcellular location">
    <subcellularLocation>
        <location evidence="1">Fimbrium</location>
    </subcellularLocation>
</comment>
<sequence>MNKHINYTAVVLLLFSANSFAISDSVTVDITANIKETTCDISLSAQNLQGANAITFGSDADGRVIDEDIINATGSALTKFSLNIDGCPAGLSTIKTRFSGTTRAGDPTWLMGWGSDNVGVALYREGEETTLFHINSSIDSEILVWRPDEIQNKKANLMARLLQVGQVSYGNHIFPMTMLFSYE</sequence>
<evidence type="ECO:0000256" key="1">
    <source>
        <dbReference type="ARBA" id="ARBA00004561"/>
    </source>
</evidence>
<dbReference type="Proteomes" id="UP001205357">
    <property type="component" value="Unassembled WGS sequence"/>
</dbReference>
<dbReference type="RefSeq" id="WP_258989711.1">
    <property type="nucleotide sequence ID" value="NZ_JALIGE010000076.1"/>
</dbReference>
<organism evidence="6 7">
    <name type="scientific">Scandinavium hiltneri</name>
    <dbReference type="NCBI Taxonomy" id="2926519"/>
    <lineage>
        <taxon>Bacteria</taxon>
        <taxon>Pseudomonadati</taxon>
        <taxon>Pseudomonadota</taxon>
        <taxon>Gammaproteobacteria</taxon>
        <taxon>Enterobacterales</taxon>
        <taxon>Enterobacteriaceae</taxon>
        <taxon>Scandinavium</taxon>
    </lineage>
</organism>
<dbReference type="EMBL" id="JALIGE010000076">
    <property type="protein sequence ID" value="MCS2163160.1"/>
    <property type="molecule type" value="Genomic_DNA"/>
</dbReference>
<dbReference type="InterPro" id="IPR036937">
    <property type="entry name" value="Adhesion_dom_fimbrial_sf"/>
</dbReference>